<evidence type="ECO:0000256" key="7">
    <source>
        <dbReference type="HAMAP-Rule" id="MF_00083"/>
    </source>
</evidence>
<dbReference type="RefSeq" id="WP_085885078.1">
    <property type="nucleotide sequence ID" value="NZ_FWFR01000003.1"/>
</dbReference>
<feature type="site" description="Discriminates between blocked and unblocked aminoacyl-tRNA" evidence="7">
    <location>
        <position position="9"/>
    </location>
</feature>
<comment type="function">
    <text evidence="7">Catalyzes the release of premature peptidyl moieties from peptidyl-tRNA molecules trapped in stalled 50S ribosomal subunits, and thus maintains levels of free tRNAs and 50S ribosomes.</text>
</comment>
<dbReference type="InParanoid" id="A0A1Y5TVV0"/>
<evidence type="ECO:0000256" key="6">
    <source>
        <dbReference type="ARBA" id="ARBA00050038"/>
    </source>
</evidence>
<keyword evidence="2 7" id="KW-0820">tRNA-binding</keyword>
<comment type="subunit">
    <text evidence="7">Monomer.</text>
</comment>
<dbReference type="Pfam" id="PF01195">
    <property type="entry name" value="Pept_tRNA_hydro"/>
    <property type="match status" value="1"/>
</dbReference>
<dbReference type="GO" id="GO:0072344">
    <property type="term" value="P:rescue of stalled ribosome"/>
    <property type="evidence" value="ECO:0007669"/>
    <property type="project" value="UniProtKB-UniRule"/>
</dbReference>
<dbReference type="EC" id="3.1.1.29" evidence="1 7"/>
<dbReference type="PROSITE" id="PS01196">
    <property type="entry name" value="PEPT_TRNA_HYDROL_2"/>
    <property type="match status" value="1"/>
</dbReference>
<dbReference type="PANTHER" id="PTHR17224:SF1">
    <property type="entry name" value="PEPTIDYL-TRNA HYDROLASE"/>
    <property type="match status" value="1"/>
</dbReference>
<dbReference type="Gene3D" id="3.40.50.1470">
    <property type="entry name" value="Peptidyl-tRNA hydrolase"/>
    <property type="match status" value="1"/>
</dbReference>
<feature type="binding site" evidence="7">
    <location>
        <position position="14"/>
    </location>
    <ligand>
        <name>tRNA</name>
        <dbReference type="ChEBI" id="CHEBI:17843"/>
    </ligand>
</feature>
<reference evidence="8 9" key="1">
    <citation type="submission" date="2017-03" db="EMBL/GenBank/DDBJ databases">
        <authorList>
            <person name="Afonso C.L."/>
            <person name="Miller P.J."/>
            <person name="Scott M.A."/>
            <person name="Spackman E."/>
            <person name="Goraichik I."/>
            <person name="Dimitrov K.M."/>
            <person name="Suarez D.L."/>
            <person name="Swayne D.E."/>
        </authorList>
    </citation>
    <scope>NUCLEOTIDE SEQUENCE [LARGE SCALE GENOMIC DNA]</scope>
    <source>
        <strain evidence="8 9">CECT 7691</strain>
    </source>
</reference>
<dbReference type="InterPro" id="IPR018171">
    <property type="entry name" value="Pept_tRNA_hydro_CS"/>
</dbReference>
<keyword evidence="9" id="KW-1185">Reference proteome</keyword>
<gene>
    <name evidence="7 8" type="primary">pth</name>
    <name evidence="8" type="ORF">OCH7691_03773</name>
</gene>
<evidence type="ECO:0000256" key="2">
    <source>
        <dbReference type="ARBA" id="ARBA00022555"/>
    </source>
</evidence>
<evidence type="ECO:0000313" key="9">
    <source>
        <dbReference type="Proteomes" id="UP000193200"/>
    </source>
</evidence>
<evidence type="ECO:0000256" key="1">
    <source>
        <dbReference type="ARBA" id="ARBA00013260"/>
    </source>
</evidence>
<evidence type="ECO:0000256" key="3">
    <source>
        <dbReference type="ARBA" id="ARBA00022801"/>
    </source>
</evidence>
<dbReference type="GO" id="GO:0005737">
    <property type="term" value="C:cytoplasm"/>
    <property type="evidence" value="ECO:0007669"/>
    <property type="project" value="UniProtKB-SubCell"/>
</dbReference>
<dbReference type="InterPro" id="IPR036416">
    <property type="entry name" value="Pept_tRNA_hydro_sf"/>
</dbReference>
<organism evidence="8 9">
    <name type="scientific">Oceanibacterium hippocampi</name>
    <dbReference type="NCBI Taxonomy" id="745714"/>
    <lineage>
        <taxon>Bacteria</taxon>
        <taxon>Pseudomonadati</taxon>
        <taxon>Pseudomonadota</taxon>
        <taxon>Alphaproteobacteria</taxon>
        <taxon>Sneathiellales</taxon>
        <taxon>Sneathiellaceae</taxon>
        <taxon>Oceanibacterium</taxon>
    </lineage>
</organism>
<comment type="similarity">
    <text evidence="5 7">Belongs to the PTH family.</text>
</comment>
<feature type="binding site" evidence="7">
    <location>
        <position position="66"/>
    </location>
    <ligand>
        <name>tRNA</name>
        <dbReference type="ChEBI" id="CHEBI:17843"/>
    </ligand>
</feature>
<evidence type="ECO:0000256" key="4">
    <source>
        <dbReference type="ARBA" id="ARBA00022884"/>
    </source>
</evidence>
<dbReference type="OrthoDB" id="9800507at2"/>
<evidence type="ECO:0000313" key="8">
    <source>
        <dbReference type="EMBL" id="SLN74533.1"/>
    </source>
</evidence>
<proteinExistence type="inferred from homology"/>
<sequence>MLLLVGLGNPGPEHARDRHNLGFMAVETIIDRHDFGPARSRFRGLVAEGRLGNERVLALCPLTYMNNSGESVGEAMRFYKLAPEQLVVIYDELDLALGKIRMKTGGGSAGHNGIRSITAHVNGDYRRLRLGIGHPGDRARVIAHVLKPFSGEERPIIDDMLDCVAEAAPKLGDGDDPGFMTLAARLMHERRAASPERT</sequence>
<dbReference type="FunCoup" id="A0A1Y5TVV0">
    <property type="interactions" value="415"/>
</dbReference>
<dbReference type="Proteomes" id="UP000193200">
    <property type="component" value="Unassembled WGS sequence"/>
</dbReference>
<evidence type="ECO:0000256" key="5">
    <source>
        <dbReference type="ARBA" id="ARBA00038063"/>
    </source>
</evidence>
<comment type="function">
    <text evidence="7">Hydrolyzes ribosome-free peptidyl-tRNAs (with 1 or more amino acids incorporated), which drop off the ribosome during protein synthesis, or as a result of ribosome stalling.</text>
</comment>
<keyword evidence="4 7" id="KW-0694">RNA-binding</keyword>
<comment type="catalytic activity">
    <reaction evidence="7">
        <text>an N-acyl-L-alpha-aminoacyl-tRNA + H2O = an N-acyl-L-amino acid + a tRNA + H(+)</text>
        <dbReference type="Rhea" id="RHEA:54448"/>
        <dbReference type="Rhea" id="RHEA-COMP:10123"/>
        <dbReference type="Rhea" id="RHEA-COMP:13883"/>
        <dbReference type="ChEBI" id="CHEBI:15377"/>
        <dbReference type="ChEBI" id="CHEBI:15378"/>
        <dbReference type="ChEBI" id="CHEBI:59874"/>
        <dbReference type="ChEBI" id="CHEBI:78442"/>
        <dbReference type="ChEBI" id="CHEBI:138191"/>
        <dbReference type="EC" id="3.1.1.29"/>
    </reaction>
</comment>
<feature type="binding site" evidence="7">
    <location>
        <position position="64"/>
    </location>
    <ligand>
        <name>tRNA</name>
        <dbReference type="ChEBI" id="CHEBI:17843"/>
    </ligand>
</feature>
<feature type="site" description="Stabilizes the basic form of H active site to accept a proton" evidence="7">
    <location>
        <position position="91"/>
    </location>
</feature>
<protein>
    <recommendedName>
        <fullName evidence="6 7">Peptidyl-tRNA hydrolase</fullName>
        <shortName evidence="7">Pth</shortName>
        <ecNumber evidence="1 7">3.1.1.29</ecNumber>
    </recommendedName>
</protein>
<dbReference type="PANTHER" id="PTHR17224">
    <property type="entry name" value="PEPTIDYL-TRNA HYDROLASE"/>
    <property type="match status" value="1"/>
</dbReference>
<keyword evidence="7" id="KW-0963">Cytoplasm</keyword>
<dbReference type="NCBIfam" id="TIGR00447">
    <property type="entry name" value="pth"/>
    <property type="match status" value="1"/>
</dbReference>
<dbReference type="GO" id="GO:0006515">
    <property type="term" value="P:protein quality control for misfolded or incompletely synthesized proteins"/>
    <property type="evidence" value="ECO:0007669"/>
    <property type="project" value="UniProtKB-UniRule"/>
</dbReference>
<feature type="active site" description="Proton acceptor" evidence="7">
    <location>
        <position position="19"/>
    </location>
</feature>
<dbReference type="CDD" id="cd00462">
    <property type="entry name" value="PTH"/>
    <property type="match status" value="1"/>
</dbReference>
<keyword evidence="3 7" id="KW-0378">Hydrolase</keyword>
<dbReference type="InterPro" id="IPR001328">
    <property type="entry name" value="Pept_tRNA_hydro"/>
</dbReference>
<dbReference type="EMBL" id="FWFR01000003">
    <property type="protein sequence ID" value="SLN74533.1"/>
    <property type="molecule type" value="Genomic_DNA"/>
</dbReference>
<dbReference type="SUPFAM" id="SSF53178">
    <property type="entry name" value="Peptidyl-tRNA hydrolase-like"/>
    <property type="match status" value="1"/>
</dbReference>
<name>A0A1Y5TVV0_9PROT</name>
<comment type="subcellular location">
    <subcellularLocation>
        <location evidence="7">Cytoplasm</location>
    </subcellularLocation>
</comment>
<dbReference type="GO" id="GO:0000049">
    <property type="term" value="F:tRNA binding"/>
    <property type="evidence" value="ECO:0007669"/>
    <property type="project" value="UniProtKB-UniRule"/>
</dbReference>
<dbReference type="HAMAP" id="MF_00083">
    <property type="entry name" value="Pept_tRNA_hydro_bact"/>
    <property type="match status" value="1"/>
</dbReference>
<dbReference type="GO" id="GO:0004045">
    <property type="term" value="F:peptidyl-tRNA hydrolase activity"/>
    <property type="evidence" value="ECO:0007669"/>
    <property type="project" value="UniProtKB-UniRule"/>
</dbReference>
<dbReference type="AlphaFoldDB" id="A0A1Y5TVV0"/>
<feature type="binding site" evidence="7">
    <location>
        <position position="112"/>
    </location>
    <ligand>
        <name>tRNA</name>
        <dbReference type="ChEBI" id="CHEBI:17843"/>
    </ligand>
</feature>
<accession>A0A1Y5TVV0</accession>
<dbReference type="FunFam" id="3.40.50.1470:FF:000001">
    <property type="entry name" value="Peptidyl-tRNA hydrolase"/>
    <property type="match status" value="1"/>
</dbReference>